<dbReference type="SMART" id="SM00862">
    <property type="entry name" value="Trans_reg_C"/>
    <property type="match status" value="1"/>
</dbReference>
<keyword evidence="6" id="KW-1185">Reference proteome</keyword>
<reference evidence="5" key="1">
    <citation type="journal article" date="2014" name="Int. J. Syst. Evol. Microbiol.">
        <title>Complete genome sequence of Corynebacterium casei LMG S-19264T (=DSM 44701T), isolated from a smear-ripened cheese.</title>
        <authorList>
            <consortium name="US DOE Joint Genome Institute (JGI-PGF)"/>
            <person name="Walter F."/>
            <person name="Albersmeier A."/>
            <person name="Kalinowski J."/>
            <person name="Ruckert C."/>
        </authorList>
    </citation>
    <scope>NUCLEOTIDE SEQUENCE</scope>
    <source>
        <strain evidence="5">CGMCC 1.3617</strain>
    </source>
</reference>
<dbReference type="GO" id="GO:0000160">
    <property type="term" value="P:phosphorelay signal transduction system"/>
    <property type="evidence" value="ECO:0007669"/>
    <property type="project" value="InterPro"/>
</dbReference>
<evidence type="ECO:0000259" key="4">
    <source>
        <dbReference type="PROSITE" id="PS51755"/>
    </source>
</evidence>
<reference evidence="5" key="2">
    <citation type="submission" date="2020-09" db="EMBL/GenBank/DDBJ databases">
        <authorList>
            <person name="Sun Q."/>
            <person name="Zhou Y."/>
        </authorList>
    </citation>
    <scope>NUCLEOTIDE SEQUENCE</scope>
    <source>
        <strain evidence="5">CGMCC 1.3617</strain>
    </source>
</reference>
<organism evidence="5 6">
    <name type="scientific">Neoroseomonas lacus</name>
    <dbReference type="NCBI Taxonomy" id="287609"/>
    <lineage>
        <taxon>Bacteria</taxon>
        <taxon>Pseudomonadati</taxon>
        <taxon>Pseudomonadota</taxon>
        <taxon>Alphaproteobacteria</taxon>
        <taxon>Acetobacterales</taxon>
        <taxon>Acetobacteraceae</taxon>
        <taxon>Neoroseomonas</taxon>
    </lineage>
</organism>
<dbReference type="Proteomes" id="UP000661507">
    <property type="component" value="Unassembled WGS sequence"/>
</dbReference>
<protein>
    <submittedName>
        <fullName evidence="5">ATPase</fullName>
    </submittedName>
</protein>
<gene>
    <name evidence="5" type="ORF">GCM10011320_59840</name>
</gene>
<keyword evidence="1 2" id="KW-0238">DNA-binding</keyword>
<dbReference type="Gene3D" id="1.25.40.10">
    <property type="entry name" value="Tetratricopeptide repeat domain"/>
    <property type="match status" value="1"/>
</dbReference>
<dbReference type="PANTHER" id="PTHR47691:SF3">
    <property type="entry name" value="HTH-TYPE TRANSCRIPTIONAL REGULATOR RV0890C-RELATED"/>
    <property type="match status" value="1"/>
</dbReference>
<dbReference type="CDD" id="cd00383">
    <property type="entry name" value="trans_reg_C"/>
    <property type="match status" value="1"/>
</dbReference>
<evidence type="ECO:0000313" key="6">
    <source>
        <dbReference type="Proteomes" id="UP000661507"/>
    </source>
</evidence>
<dbReference type="SUPFAM" id="SSF46894">
    <property type="entry name" value="C-terminal effector domain of the bipartite response regulators"/>
    <property type="match status" value="1"/>
</dbReference>
<sequence length="983" mass="105886">MEQRDTEERNRAYRFGDYRLVPSRQLLLRGDRPVRVGSRALELLRLLVEHPGRLLSKAELIACAWPNTHVHEDNLKVNIAALRRALGDTGPELPIIATVPGRGYRFVATVQVEHALPSVAPAAAASGRDGSLPALPALPAIAGRQDDIARIAEMLAWRRFLTIVGPAGVGKTTVAVAAARQAAACHPDGACFVDFAAIGDSHLVTAAIAAATGSAGTQKDVLGGIIERLQGRMLLIFDNCEHVLDAASVAADQIRCALPDIAILATSREAFRSRAETVYRLSPLSCPAADEAVDRDRAMDFAAVALFVARAGEAAGFVMDDTNATAVAAICRRLDGIPLAIELAAPRLRHGDPATLLQLLEGSVEPLSYGPAQAPLRHQTLLATLDWSYRLLSEDEAAVLRLLSVFAGIFTLEDAVGVAEGLAHPAEAVAACIESLAGKSLLSAHFAEGAMQYRLLDATRSYAAGRLRGAGEMRPACAAHARFLLDLFERAEAEWHWRVRADWTAIYGHHANDLRRALDWAFGEDGDPALGIRLTACALPLWDELSSVDESSRYLRRALQSPALEASAAMVRMKLATAHAWRLSYTERFEPAAEAAWLESLRLAELAGDIDYRLRAQWGLAMLWCYGGRHRQALASLRRFEALREEAGDRAAAPAGERLRVITEFYLGDVSGAHQALRQLARHHEHADQRARIARFQIDSQVGIQTSLGFVAWISGHPREAAAAAQAALEAASGHGVSQANVLVLSVIPIAWWSGRIDAVEQHVAALAANVSRRDIAIWVPSVRFYGGLIRMARGDATAIEEVQGVLAARRTSGFLIRLPSSLTVLAEAALDLGAVDVARESLGAALEIMERSEERWCQPDLLRVQGLLQRREGDMAGAERALRAAMTMAAASGARFFELRAALALAEGWAADGRADDAGALLAPVLARFDARDDIADLVAARHLLDPLRAAPQQEARGALAEARRARPRLPVTSRRVAAPPG</sequence>
<name>A0A917L892_9PROT</name>
<dbReference type="Pfam" id="PF00486">
    <property type="entry name" value="Trans_reg_C"/>
    <property type="match status" value="1"/>
</dbReference>
<dbReference type="InterPro" id="IPR001867">
    <property type="entry name" value="OmpR/PhoB-type_DNA-bd"/>
</dbReference>
<dbReference type="InterPro" id="IPR016032">
    <property type="entry name" value="Sig_transdc_resp-reg_C-effctor"/>
</dbReference>
<evidence type="ECO:0000256" key="3">
    <source>
        <dbReference type="SAM" id="MobiDB-lite"/>
    </source>
</evidence>
<dbReference type="GO" id="GO:0006355">
    <property type="term" value="P:regulation of DNA-templated transcription"/>
    <property type="evidence" value="ECO:0007669"/>
    <property type="project" value="InterPro"/>
</dbReference>
<dbReference type="SUPFAM" id="SSF52540">
    <property type="entry name" value="P-loop containing nucleoside triphosphate hydrolases"/>
    <property type="match status" value="1"/>
</dbReference>
<dbReference type="PROSITE" id="PS51755">
    <property type="entry name" value="OMPR_PHOB"/>
    <property type="match status" value="1"/>
</dbReference>
<dbReference type="Pfam" id="PF25872">
    <property type="entry name" value="HTH_77"/>
    <property type="match status" value="1"/>
</dbReference>
<dbReference type="InterPro" id="IPR003593">
    <property type="entry name" value="AAA+_ATPase"/>
</dbReference>
<dbReference type="SUPFAM" id="SSF48452">
    <property type="entry name" value="TPR-like"/>
    <property type="match status" value="1"/>
</dbReference>
<dbReference type="GO" id="GO:0003677">
    <property type="term" value="F:DNA binding"/>
    <property type="evidence" value="ECO:0007669"/>
    <property type="project" value="UniProtKB-UniRule"/>
</dbReference>
<feature type="domain" description="OmpR/PhoB-type" evidence="4">
    <location>
        <begin position="10"/>
        <end position="108"/>
    </location>
</feature>
<feature type="DNA-binding region" description="OmpR/PhoB-type" evidence="2">
    <location>
        <begin position="10"/>
        <end position="108"/>
    </location>
</feature>
<dbReference type="SMART" id="SM00382">
    <property type="entry name" value="AAA"/>
    <property type="match status" value="1"/>
</dbReference>
<feature type="region of interest" description="Disordered" evidence="3">
    <location>
        <begin position="954"/>
        <end position="983"/>
    </location>
</feature>
<evidence type="ECO:0000256" key="2">
    <source>
        <dbReference type="PROSITE-ProRule" id="PRU01091"/>
    </source>
</evidence>
<dbReference type="InterPro" id="IPR011990">
    <property type="entry name" value="TPR-like_helical_dom_sf"/>
</dbReference>
<dbReference type="EMBL" id="BMKW01000033">
    <property type="protein sequence ID" value="GGJ44406.1"/>
    <property type="molecule type" value="Genomic_DNA"/>
</dbReference>
<dbReference type="PANTHER" id="PTHR47691">
    <property type="entry name" value="REGULATOR-RELATED"/>
    <property type="match status" value="1"/>
</dbReference>
<accession>A0A917L892</accession>
<dbReference type="InterPro" id="IPR058852">
    <property type="entry name" value="HTH_77"/>
</dbReference>
<dbReference type="InterPro" id="IPR027417">
    <property type="entry name" value="P-loop_NTPase"/>
</dbReference>
<proteinExistence type="predicted"/>
<evidence type="ECO:0000256" key="1">
    <source>
        <dbReference type="ARBA" id="ARBA00023125"/>
    </source>
</evidence>
<dbReference type="InterPro" id="IPR036388">
    <property type="entry name" value="WH-like_DNA-bd_sf"/>
</dbReference>
<dbReference type="RefSeq" id="WP_188973809.1">
    <property type="nucleotide sequence ID" value="NZ_BMKW01000033.1"/>
</dbReference>
<evidence type="ECO:0000313" key="5">
    <source>
        <dbReference type="EMBL" id="GGJ44406.1"/>
    </source>
</evidence>
<dbReference type="Gene3D" id="1.10.10.10">
    <property type="entry name" value="Winged helix-like DNA-binding domain superfamily/Winged helix DNA-binding domain"/>
    <property type="match status" value="1"/>
</dbReference>
<dbReference type="AlphaFoldDB" id="A0A917L892"/>
<comment type="caution">
    <text evidence="5">The sequence shown here is derived from an EMBL/GenBank/DDBJ whole genome shotgun (WGS) entry which is preliminary data.</text>
</comment>
<dbReference type="Gene3D" id="3.40.50.300">
    <property type="entry name" value="P-loop containing nucleotide triphosphate hydrolases"/>
    <property type="match status" value="1"/>
</dbReference>